<keyword evidence="2" id="KW-1133">Transmembrane helix</keyword>
<keyword evidence="2" id="KW-0812">Transmembrane</keyword>
<dbReference type="AlphaFoldDB" id="A0A7G6E4D5"/>
<keyword evidence="2" id="KW-0472">Membrane</keyword>
<evidence type="ECO:0000313" key="4">
    <source>
        <dbReference type="Proteomes" id="UP000515847"/>
    </source>
</evidence>
<feature type="transmembrane region" description="Helical" evidence="2">
    <location>
        <begin position="27"/>
        <end position="43"/>
    </location>
</feature>
<dbReference type="RefSeq" id="WP_034420378.1">
    <property type="nucleotide sequence ID" value="NZ_CP045798.1"/>
</dbReference>
<dbReference type="KEGG" id="tfr:BR63_11830"/>
<keyword evidence="4" id="KW-1185">Reference proteome</keyword>
<name>A0A7G6E4D5_THEFR</name>
<organism evidence="3 4">
    <name type="scientific">Thermanaerosceptrum fracticalcis</name>
    <dbReference type="NCBI Taxonomy" id="1712410"/>
    <lineage>
        <taxon>Bacteria</taxon>
        <taxon>Bacillati</taxon>
        <taxon>Bacillota</taxon>
        <taxon>Clostridia</taxon>
        <taxon>Eubacteriales</taxon>
        <taxon>Peptococcaceae</taxon>
        <taxon>Thermanaerosceptrum</taxon>
    </lineage>
</organism>
<dbReference type="Proteomes" id="UP000515847">
    <property type="component" value="Chromosome"/>
</dbReference>
<evidence type="ECO:0000256" key="2">
    <source>
        <dbReference type="SAM" id="Phobius"/>
    </source>
</evidence>
<dbReference type="OrthoDB" id="9861403at2"/>
<feature type="region of interest" description="Disordered" evidence="1">
    <location>
        <begin position="49"/>
        <end position="72"/>
    </location>
</feature>
<evidence type="ECO:0000256" key="1">
    <source>
        <dbReference type="SAM" id="MobiDB-lite"/>
    </source>
</evidence>
<proteinExistence type="predicted"/>
<feature type="transmembrane region" description="Helical" evidence="2">
    <location>
        <begin position="94"/>
        <end position="111"/>
    </location>
</feature>
<dbReference type="EMBL" id="CP045798">
    <property type="protein sequence ID" value="QNB46939.1"/>
    <property type="molecule type" value="Genomic_DNA"/>
</dbReference>
<feature type="transmembrane region" description="Helical" evidence="2">
    <location>
        <begin position="117"/>
        <end position="134"/>
    </location>
</feature>
<protein>
    <submittedName>
        <fullName evidence="3">Uncharacterized protein</fullName>
    </submittedName>
</protein>
<reference evidence="3 4" key="1">
    <citation type="journal article" date="2019" name="Front. Microbiol.">
        <title>Thermoanaerosceptrum fracticalcis gen. nov. sp. nov., a Novel Fumarate-Fermenting Microorganism From a Deep Fractured Carbonate Aquifer of the US Great Basin.</title>
        <authorList>
            <person name="Hamilton-Brehm S.D."/>
            <person name="Stewart L.E."/>
            <person name="Zavarin M."/>
            <person name="Caldwell M."/>
            <person name="Lawson P.A."/>
            <person name="Onstott T.C."/>
            <person name="Grzymski J."/>
            <person name="Neveux I."/>
            <person name="Lollar B.S."/>
            <person name="Russell C.E."/>
            <person name="Moser D.P."/>
        </authorList>
    </citation>
    <scope>NUCLEOTIDE SEQUENCE [LARGE SCALE GENOMIC DNA]</scope>
    <source>
        <strain evidence="3 4">DRI-13</strain>
    </source>
</reference>
<accession>A0A7G6E4D5</accession>
<evidence type="ECO:0000313" key="3">
    <source>
        <dbReference type="EMBL" id="QNB46939.1"/>
    </source>
</evidence>
<feature type="transmembrane region" description="Helical" evidence="2">
    <location>
        <begin position="5"/>
        <end position="21"/>
    </location>
</feature>
<sequence>MKWHYLLVSVCLAVLVGLRLMDGKTGVALVLGAIGVAYLCGFYKSAVAGRNPRSASTKPETGKSGEEPPVNKFKPGRNELEAYLALQKRNSKNWLILAFVAGVCALVGIILLHFPPVSITMILIGIYCTVRYRSAQRMVKKAALALETLKD</sequence>
<gene>
    <name evidence="3" type="ORF">BR63_11830</name>
</gene>